<keyword evidence="1" id="KW-0472">Membrane</keyword>
<dbReference type="GO" id="GO:0043812">
    <property type="term" value="F:phosphatidylinositol-4-phosphate phosphatase activity"/>
    <property type="evidence" value="ECO:0007669"/>
    <property type="project" value="TreeGrafter"/>
</dbReference>
<protein>
    <recommendedName>
        <fullName evidence="2">SAC domain-containing protein</fullName>
    </recommendedName>
</protein>
<sequence>MLSEVASSVQAHAIVGVVSLCLGLLFLFLFSLSKSQCLALIVQVTQIKTGRFVLVATDRRLAATIQSHKVWRVTKGQAVRVGPSLKDVKSLSKDDLAKYYADQSLLEGLLNVINAGQLFYSQTYDLTHSLQHNYFAYNINPSGTLVDDRYFFNRFLCQPFLDLVNASTKIPWISKMICGYAGAVDIPVQASPNDTKIFTVALISRLSTLRVGTRYIRRGLDLEGNAANSVEMEQVVFNHDYHTDSGISSYVQLRGSAPLIWAQQRDLAYQPSIVVADVEKPEVWAAVEAHLSDLRAQYTADKSISDGKDFGKVICVNLLDDKGREAVISKTYEQVIAKFNDAKVVYEDFPINKWCRNMDYTNMSVLVDRINDSLVNTQVFVGNGSVPSISIQPTESRTTTRPLTASKIQTGVARTSCLDSLDRTNLTCTLFARHMLAHQLLALTNPSVYSKPLPTPLSTNFATSPTTSQELESYPEIGPIRLSLSNPKSSKLFTNLWADSGDAISLLYAGTRALRSDITRTGKRSWVHGSLDDGINSLTRYYLNNFVDGKRQDAWDLWTGKVGGSEFVWEKLKAEGQKNAEWAQNPSVVAAKGAASYVVPATVVDAVEPIVQESVGFVSDVVEDQILARLRKVRKVAREKVALLKGRSLVAMNANSMDDIFGEGSGASKLRELKQQKLEDAQKTKVTTGGFLVNTIKLFAPQKITNALSSLQP</sequence>
<keyword evidence="1" id="KW-0812">Transmembrane</keyword>
<dbReference type="OrthoDB" id="405996at2759"/>
<dbReference type="GO" id="GO:0005783">
    <property type="term" value="C:endoplasmic reticulum"/>
    <property type="evidence" value="ECO:0007669"/>
    <property type="project" value="TreeGrafter"/>
</dbReference>
<evidence type="ECO:0000259" key="2">
    <source>
        <dbReference type="PROSITE" id="PS50275"/>
    </source>
</evidence>
<gene>
    <name evidence="3" type="ORF">BCR33DRAFT_661035</name>
</gene>
<evidence type="ECO:0000313" key="4">
    <source>
        <dbReference type="Proteomes" id="UP000193642"/>
    </source>
</evidence>
<evidence type="ECO:0000313" key="3">
    <source>
        <dbReference type="EMBL" id="ORY41899.1"/>
    </source>
</evidence>
<name>A0A1Y2C4F2_9FUNG</name>
<dbReference type="InterPro" id="IPR002013">
    <property type="entry name" value="SAC_dom"/>
</dbReference>
<accession>A0A1Y2C4F2</accession>
<dbReference type="PANTHER" id="PTHR45662">
    <property type="entry name" value="PHOSPHATIDYLINOSITIDE PHOSPHATASE SAC1"/>
    <property type="match status" value="1"/>
</dbReference>
<dbReference type="STRING" id="329046.A0A1Y2C4F2"/>
<reference evidence="3 4" key="1">
    <citation type="submission" date="2016-07" db="EMBL/GenBank/DDBJ databases">
        <title>Pervasive Adenine N6-methylation of Active Genes in Fungi.</title>
        <authorList>
            <consortium name="DOE Joint Genome Institute"/>
            <person name="Mondo S.J."/>
            <person name="Dannebaum R.O."/>
            <person name="Kuo R.C."/>
            <person name="Labutti K."/>
            <person name="Haridas S."/>
            <person name="Kuo A."/>
            <person name="Salamov A."/>
            <person name="Ahrendt S.R."/>
            <person name="Lipzen A."/>
            <person name="Sullivan W."/>
            <person name="Andreopoulos W.B."/>
            <person name="Clum A."/>
            <person name="Lindquist E."/>
            <person name="Daum C."/>
            <person name="Ramamoorthy G.K."/>
            <person name="Gryganskyi A."/>
            <person name="Culley D."/>
            <person name="Magnuson J.K."/>
            <person name="James T.Y."/>
            <person name="O'Malley M.A."/>
            <person name="Stajich J.E."/>
            <person name="Spatafora J.W."/>
            <person name="Visel A."/>
            <person name="Grigoriev I.V."/>
        </authorList>
    </citation>
    <scope>NUCLEOTIDE SEQUENCE [LARGE SCALE GENOMIC DNA]</scope>
    <source>
        <strain evidence="3 4">JEL800</strain>
    </source>
</reference>
<dbReference type="Proteomes" id="UP000193642">
    <property type="component" value="Unassembled WGS sequence"/>
</dbReference>
<evidence type="ECO:0000256" key="1">
    <source>
        <dbReference type="SAM" id="Phobius"/>
    </source>
</evidence>
<keyword evidence="1" id="KW-1133">Transmembrane helix</keyword>
<dbReference type="GO" id="GO:0046856">
    <property type="term" value="P:phosphatidylinositol dephosphorylation"/>
    <property type="evidence" value="ECO:0007669"/>
    <property type="project" value="TreeGrafter"/>
</dbReference>
<feature type="transmembrane region" description="Helical" evidence="1">
    <location>
        <begin position="12"/>
        <end position="32"/>
    </location>
</feature>
<keyword evidence="4" id="KW-1185">Reference proteome</keyword>
<dbReference type="Pfam" id="PF02383">
    <property type="entry name" value="Syja_N"/>
    <property type="match status" value="1"/>
</dbReference>
<dbReference type="EMBL" id="MCGO01000030">
    <property type="protein sequence ID" value="ORY41899.1"/>
    <property type="molecule type" value="Genomic_DNA"/>
</dbReference>
<comment type="caution">
    <text evidence="3">The sequence shown here is derived from an EMBL/GenBank/DDBJ whole genome shotgun (WGS) entry which is preliminary data.</text>
</comment>
<feature type="domain" description="SAC" evidence="2">
    <location>
        <begin position="109"/>
        <end position="510"/>
    </location>
</feature>
<proteinExistence type="predicted"/>
<organism evidence="3 4">
    <name type="scientific">Rhizoclosmatium globosum</name>
    <dbReference type="NCBI Taxonomy" id="329046"/>
    <lineage>
        <taxon>Eukaryota</taxon>
        <taxon>Fungi</taxon>
        <taxon>Fungi incertae sedis</taxon>
        <taxon>Chytridiomycota</taxon>
        <taxon>Chytridiomycota incertae sedis</taxon>
        <taxon>Chytridiomycetes</taxon>
        <taxon>Chytridiales</taxon>
        <taxon>Chytriomycetaceae</taxon>
        <taxon>Rhizoclosmatium</taxon>
    </lineage>
</organism>
<dbReference type="PANTHER" id="PTHR45662:SF2">
    <property type="entry name" value="PHOSPHATIDYLINOSITOL-3-PHOSPHATASE SAC1"/>
    <property type="match status" value="1"/>
</dbReference>
<dbReference type="PROSITE" id="PS50275">
    <property type="entry name" value="SAC"/>
    <property type="match status" value="1"/>
</dbReference>
<dbReference type="AlphaFoldDB" id="A0A1Y2C4F2"/>